<reference evidence="6" key="9">
    <citation type="submission" date="2021-09" db="EMBL/GenBank/DDBJ databases">
        <authorList>
            <person name="Saroha T."/>
            <person name="Patil P."/>
            <person name="Gautam D.V."/>
            <person name="Patil D.P.B."/>
        </authorList>
    </citation>
    <scope>NUCLEOTIDE SEQUENCE</scope>
    <source>
        <strain evidence="6">BC-19</strain>
    </source>
</reference>
<evidence type="ECO:0000313" key="9">
    <source>
        <dbReference type="Proteomes" id="UP000029413"/>
    </source>
</evidence>
<gene>
    <name evidence="7" type="ORF">A8E72_21160</name>
    <name evidence="4" type="ORF">B9Z07_13965</name>
    <name evidence="3" type="ORF">DM39_6772</name>
    <name evidence="8" type="ORF">EGT41_22460</name>
    <name evidence="5" type="ORF">LGN22_34345</name>
    <name evidence="6" type="ORF">UE95_038270</name>
</gene>
<sequence>MSTIAFHPSGVAHPRQAEFTILEQLLAIRVRSGADLAELASARVDVSVIDRLSERGLKSDELAFIIPRRTLSHRRQAHERLSPEESDKAIRLARIVAQATATFGDQDKAMAWLRNGLQRFGGRTSLDMASTEHGARLVEEALTQIDEGYFA</sequence>
<reference evidence="4 12" key="6">
    <citation type="submission" date="2017-04" db="EMBL/GenBank/DDBJ databases">
        <title>Complete genome sequence of Burkholderia cenocepacia PC184 Midwest clone.</title>
        <authorList>
            <person name="Mulks M.H."/>
            <person name="Cooper V.S."/>
        </authorList>
    </citation>
    <scope>NUCLEOTIDE SEQUENCE [LARGE SCALE GENOMIC DNA]</scope>
    <source>
        <strain evidence="4 12">PC184 Mulks</strain>
    </source>
</reference>
<evidence type="ECO:0000313" key="13">
    <source>
        <dbReference type="Proteomes" id="UP000272140"/>
    </source>
</evidence>
<dbReference type="InterPro" id="IPR024467">
    <property type="entry name" value="Xre/MbcA/ParS-like_toxin-bd"/>
</dbReference>
<organism evidence="7 10">
    <name type="scientific">Burkholderia cenocepacia</name>
    <dbReference type="NCBI Taxonomy" id="95486"/>
    <lineage>
        <taxon>Bacteria</taxon>
        <taxon>Pseudomonadati</taxon>
        <taxon>Pseudomonadota</taxon>
        <taxon>Betaproteobacteria</taxon>
        <taxon>Burkholderiales</taxon>
        <taxon>Burkholderiaceae</taxon>
        <taxon>Burkholderia</taxon>
        <taxon>Burkholderia cepacia complex</taxon>
    </lineage>
</organism>
<evidence type="ECO:0000313" key="8">
    <source>
        <dbReference type="EMBL" id="RSC11145.1"/>
    </source>
</evidence>
<dbReference type="Proteomes" id="UP000029413">
    <property type="component" value="Chromosome 3"/>
</dbReference>
<dbReference type="Proteomes" id="UP000272140">
    <property type="component" value="Unassembled WGS sequence"/>
</dbReference>
<dbReference type="InterPro" id="IPR011979">
    <property type="entry name" value="Antitox_Xre"/>
</dbReference>
<evidence type="ECO:0000313" key="7">
    <source>
        <dbReference type="EMBL" id="ONU82507.1"/>
    </source>
</evidence>
<reference evidence="3 9" key="1">
    <citation type="submission" date="2014-05" db="EMBL/GenBank/DDBJ databases">
        <authorList>
            <person name="Bishop-Lilly K.A."/>
            <person name="Broomall S.M."/>
            <person name="Chain P.S."/>
            <person name="Chertkov O."/>
            <person name="Coyne S.R."/>
            <person name="Daligault H.E."/>
            <person name="Davenport K.W."/>
            <person name="Erkkila T."/>
            <person name="Frey K.G."/>
            <person name="Gibbons H.S."/>
            <person name="Gu W."/>
            <person name="Jaissle J."/>
            <person name="Johnson S.L."/>
            <person name="Koroleva G.I."/>
            <person name="Ladner J.T."/>
            <person name="Lo C.-C."/>
            <person name="Minogue T.D."/>
            <person name="Munk C."/>
            <person name="Palacios G.F."/>
            <person name="Redden C.L."/>
            <person name="Rosenzweig C.N."/>
            <person name="Scholz M.B."/>
            <person name="Teshima H."/>
            <person name="Xu Y."/>
        </authorList>
    </citation>
    <scope>NUCLEOTIDE SEQUENCE [LARGE SCALE GENOMIC DNA]</scope>
    <source>
        <strain evidence="3 9">DDS 22E-1</strain>
    </source>
</reference>
<feature type="domain" description="Antitoxin Xre-like helix-turn-helix" evidence="2">
    <location>
        <begin position="35"/>
        <end position="94"/>
    </location>
</feature>
<dbReference type="EMBL" id="CP007782">
    <property type="protein sequence ID" value="AIO30742.1"/>
    <property type="molecule type" value="Genomic_DNA"/>
</dbReference>
<reference evidence="8" key="7">
    <citation type="submission" date="2018-11" db="EMBL/GenBank/DDBJ databases">
        <title>FDA dAtabase for Regulatory Grade micrObial Sequences (FDA-ARGOS): Supporting development and validation of Infectious Disease Dx tests.</title>
        <authorList>
            <person name="Plongla R."/>
            <person name="Gilligan P."/>
            <person name="Tallon L.J."/>
            <person name="Sadzewicz L."/>
            <person name="Zhao X."/>
            <person name="Vavikolanu K."/>
            <person name="Mehta A."/>
            <person name="Aluvathingal J."/>
            <person name="Nadendla S."/>
            <person name="Geyer C."/>
            <person name="Nandy P."/>
            <person name="Yan Y."/>
            <person name="Sichtig H."/>
        </authorList>
    </citation>
    <scope>NUCLEOTIDE SEQUENCE</scope>
    <source>
        <strain evidence="8">FDAARGOS_544</strain>
    </source>
</reference>
<dbReference type="Pfam" id="PF09722">
    <property type="entry name" value="Xre_MbcA_ParS_C"/>
    <property type="match status" value="1"/>
</dbReference>
<dbReference type="Pfam" id="PF20432">
    <property type="entry name" value="Xre-like-HTH"/>
    <property type="match status" value="1"/>
</dbReference>
<dbReference type="GeneID" id="67905620"/>
<evidence type="ECO:0000313" key="4">
    <source>
        <dbReference type="EMBL" id="AWG30043.1"/>
    </source>
</evidence>
<reference evidence="7 10" key="3">
    <citation type="submission" date="2016-08" db="EMBL/GenBank/DDBJ databases">
        <authorList>
            <person name="Seilhamer J.J."/>
        </authorList>
    </citation>
    <scope>NUCLEOTIDE SEQUENCE [LARGE SCALE GENOMIC DNA]</scope>
    <source>
        <strain evidence="7 10">VC14762</strain>
    </source>
</reference>
<reference evidence="6 11" key="4">
    <citation type="journal article" date="2017" name="Front. Microbiol.">
        <title>Genomics reveals a unique clone of Burkholderia cenocepacia harbouring an actively excising novel genomic island.</title>
        <authorList>
            <person name="Patil P."/>
            <person name="Mali S."/>
            <person name="Midha S."/>
            <person name="Gautam V."/>
            <person name="Dash L."/>
            <person name="Kumar S."/>
            <person name="Shastri J."/>
            <person name="Singhal L."/>
            <person name="Patil P.B."/>
        </authorList>
    </citation>
    <scope>NUCLEOTIDE SEQUENCE [LARGE SCALE GENOMIC DNA]</scope>
    <source>
        <strain evidence="6 11">BC-19</strain>
    </source>
</reference>
<evidence type="ECO:0000313" key="11">
    <source>
        <dbReference type="Proteomes" id="UP000191686"/>
    </source>
</evidence>
<keyword evidence="9" id="KW-1185">Reference proteome</keyword>
<dbReference type="NCBIfam" id="TIGR02293">
    <property type="entry name" value="TAS_TIGR02293"/>
    <property type="match status" value="1"/>
</dbReference>
<reference evidence="6 11" key="5">
    <citation type="journal article" date="2017" name="Front. Microbiol.">
        <title>Genomics Reveals a Unique Clone of Burkholderia cenocepacia Harboring an Actively Excising Novel Genomic Island.</title>
        <authorList>
            <person name="Patil P.P."/>
            <person name="Mali S."/>
            <person name="Midha S."/>
            <person name="Gautam V."/>
            <person name="Dash L."/>
            <person name="Kumar S."/>
            <person name="Shastri J."/>
            <person name="Singhal L."/>
            <person name="Patil P.B."/>
        </authorList>
    </citation>
    <scope>NUCLEOTIDE SEQUENCE [LARGE SCALE GENOMIC DNA]</scope>
    <source>
        <strain evidence="6 11">BC-19</strain>
    </source>
</reference>
<feature type="domain" description="Antitoxin Xre/MbcA/ParS-like toxin-binding" evidence="1">
    <location>
        <begin position="98"/>
        <end position="148"/>
    </location>
</feature>
<evidence type="ECO:0000313" key="10">
    <source>
        <dbReference type="Proteomes" id="UP000188543"/>
    </source>
</evidence>
<dbReference type="Proteomes" id="UP000188543">
    <property type="component" value="Unassembled WGS sequence"/>
</dbReference>
<proteinExistence type="predicted"/>
<dbReference type="InterPro" id="IPR046847">
    <property type="entry name" value="Xre-like_HTH"/>
</dbReference>
<dbReference type="EMBL" id="CP021068">
    <property type="protein sequence ID" value="AWG30043.1"/>
    <property type="molecule type" value="Genomic_DNA"/>
</dbReference>
<evidence type="ECO:0000313" key="12">
    <source>
        <dbReference type="Proteomes" id="UP000244809"/>
    </source>
</evidence>
<reference evidence="13" key="8">
    <citation type="submission" date="2018-11" db="EMBL/GenBank/DDBJ databases">
        <title>FDA dAtabase for Regulatory Grade micrObial Sequences (FDA-ARGOS): Supporting development and validation of Infectious Disease Dx tests.</title>
        <authorList>
            <person name="Goldberg B."/>
            <person name="Campos J."/>
            <person name="Tallon L."/>
            <person name="Sadzewicz L."/>
            <person name="Zhao X."/>
            <person name="Vavikolanu K."/>
            <person name="Mehta A."/>
            <person name="Aluvathingal J."/>
            <person name="Nadendla S."/>
            <person name="Geyer C."/>
            <person name="Nandy P."/>
            <person name="Yan Y."/>
            <person name="Sichtig H."/>
        </authorList>
    </citation>
    <scope>NUCLEOTIDE SEQUENCE [LARGE SCALE GENOMIC DNA]</scope>
    <source>
        <strain evidence="13">FDAARGOS_544</strain>
    </source>
</reference>
<accession>A0A088U2U7</accession>
<protein>
    <submittedName>
        <fullName evidence="7">Antitoxin</fullName>
    </submittedName>
    <submittedName>
        <fullName evidence="5">DUF2384 domain-containing protein</fullName>
    </submittedName>
</protein>
<dbReference type="Proteomes" id="UP000191686">
    <property type="component" value="Unassembled WGS sequence"/>
</dbReference>
<reference evidence="6" key="2">
    <citation type="submission" date="2015-02" db="EMBL/GenBank/DDBJ databases">
        <authorList>
            <person name="Patil P.P."/>
            <person name="Midha S."/>
            <person name="Mali S."/>
            <person name="Gautam V."/>
            <person name="Dash L."/>
            <person name="Kumar S."/>
            <person name="Shastri J."/>
            <person name="Singhal L."/>
            <person name="Patil P.B."/>
        </authorList>
    </citation>
    <scope>NUCLEOTIDE SEQUENCE</scope>
    <source>
        <strain evidence="6">BC-19</strain>
    </source>
</reference>
<evidence type="ECO:0000259" key="1">
    <source>
        <dbReference type="Pfam" id="PF09722"/>
    </source>
</evidence>
<evidence type="ECO:0000313" key="6">
    <source>
        <dbReference type="EMBL" id="MCW3717140.1"/>
    </source>
</evidence>
<dbReference type="KEGG" id="bcen:DM39_6772"/>
<evidence type="ECO:0000313" key="3">
    <source>
        <dbReference type="EMBL" id="AIO30742.1"/>
    </source>
</evidence>
<evidence type="ECO:0000259" key="2">
    <source>
        <dbReference type="Pfam" id="PF20432"/>
    </source>
</evidence>
<dbReference type="AlphaFoldDB" id="A0A088U2U7"/>
<dbReference type="EMBL" id="JAIZTC010000020">
    <property type="protein sequence ID" value="MCA8384005.1"/>
    <property type="molecule type" value="Genomic_DNA"/>
</dbReference>
<dbReference type="RefSeq" id="WP_006480981.1">
    <property type="nucleotide sequence ID" value="NZ_CADEQA010000008.1"/>
</dbReference>
<dbReference type="GO" id="GO:0003677">
    <property type="term" value="F:DNA binding"/>
    <property type="evidence" value="ECO:0007669"/>
    <property type="project" value="InterPro"/>
</dbReference>
<dbReference type="EMBL" id="MUTJ01000067">
    <property type="protein sequence ID" value="ONU82507.1"/>
    <property type="molecule type" value="Genomic_DNA"/>
</dbReference>
<dbReference type="Proteomes" id="UP000244809">
    <property type="component" value="Chromosome 2"/>
</dbReference>
<dbReference type="EMBL" id="RKIO01000003">
    <property type="protein sequence ID" value="RSC11145.1"/>
    <property type="molecule type" value="Genomic_DNA"/>
</dbReference>
<dbReference type="OMA" id="FVIPQRT"/>
<name>A0A088U2U7_9BURK</name>
<dbReference type="EMBL" id="JYMX02000059">
    <property type="protein sequence ID" value="MCW3717140.1"/>
    <property type="molecule type" value="Genomic_DNA"/>
</dbReference>
<evidence type="ECO:0000313" key="5">
    <source>
        <dbReference type="EMBL" id="MCA8384005.1"/>
    </source>
</evidence>
<reference evidence="5" key="10">
    <citation type="submission" date="2023-08" db="EMBL/GenBank/DDBJ databases">
        <title>A collection of bacterial strains from the Burkholderia cepacia Research Laboratory and Repository.</title>
        <authorList>
            <person name="Lipuma J."/>
            <person name="Spilker T."/>
        </authorList>
    </citation>
    <scope>NUCLEOTIDE SEQUENCE</scope>
    <source>
        <strain evidence="5">AU0862</strain>
    </source>
</reference>
<dbReference type="OrthoDB" id="8595277at2"/>
<dbReference type="Proteomes" id="UP001199070">
    <property type="component" value="Unassembled WGS sequence"/>
</dbReference>